<evidence type="ECO:0000313" key="2">
    <source>
        <dbReference type="EMBL" id="KAJ7314283.1"/>
    </source>
</evidence>
<dbReference type="AlphaFoldDB" id="A0AAD6ZA96"/>
<dbReference type="Proteomes" id="UP001218218">
    <property type="component" value="Unassembled WGS sequence"/>
</dbReference>
<proteinExistence type="predicted"/>
<feature type="region of interest" description="Disordered" evidence="1">
    <location>
        <begin position="1"/>
        <end position="31"/>
    </location>
</feature>
<name>A0AAD6ZA96_9AGAR</name>
<sequence length="195" mass="21548">MHPDPCPPTFPPRPSRAPPRPHRKSYAAAGAGSHARVQWAMSLPSPSPPLPVWVHPTPIPMAHGHSLKGEYSDGDVPRGQTRLQVCCRTTQTPPRNDIYLAADMGVANGSYLARMRTGVIREEKDEWGRHFPWRPTYGSTTISRSRMSSPPAFETHNTTAVRIMRSRLEPAQAFPPRLLVLIPVRVGIPASNGSR</sequence>
<evidence type="ECO:0000313" key="3">
    <source>
        <dbReference type="Proteomes" id="UP001218218"/>
    </source>
</evidence>
<reference evidence="2" key="1">
    <citation type="submission" date="2023-03" db="EMBL/GenBank/DDBJ databases">
        <title>Massive genome expansion in bonnet fungi (Mycena s.s.) driven by repeated elements and novel gene families across ecological guilds.</title>
        <authorList>
            <consortium name="Lawrence Berkeley National Laboratory"/>
            <person name="Harder C.B."/>
            <person name="Miyauchi S."/>
            <person name="Viragh M."/>
            <person name="Kuo A."/>
            <person name="Thoen E."/>
            <person name="Andreopoulos B."/>
            <person name="Lu D."/>
            <person name="Skrede I."/>
            <person name="Drula E."/>
            <person name="Henrissat B."/>
            <person name="Morin E."/>
            <person name="Kohler A."/>
            <person name="Barry K."/>
            <person name="LaButti K."/>
            <person name="Morin E."/>
            <person name="Salamov A."/>
            <person name="Lipzen A."/>
            <person name="Mereny Z."/>
            <person name="Hegedus B."/>
            <person name="Baldrian P."/>
            <person name="Stursova M."/>
            <person name="Weitz H."/>
            <person name="Taylor A."/>
            <person name="Grigoriev I.V."/>
            <person name="Nagy L.G."/>
            <person name="Martin F."/>
            <person name="Kauserud H."/>
        </authorList>
    </citation>
    <scope>NUCLEOTIDE SEQUENCE</scope>
    <source>
        <strain evidence="2">CBHHK002</strain>
    </source>
</reference>
<keyword evidence="3" id="KW-1185">Reference proteome</keyword>
<evidence type="ECO:0000256" key="1">
    <source>
        <dbReference type="SAM" id="MobiDB-lite"/>
    </source>
</evidence>
<feature type="compositionally biased region" description="Pro residues" evidence="1">
    <location>
        <begin position="1"/>
        <end position="18"/>
    </location>
</feature>
<dbReference type="EMBL" id="JARIHO010000068">
    <property type="protein sequence ID" value="KAJ7314283.1"/>
    <property type="molecule type" value="Genomic_DNA"/>
</dbReference>
<comment type="caution">
    <text evidence="2">The sequence shown here is derived from an EMBL/GenBank/DDBJ whole genome shotgun (WGS) entry which is preliminary data.</text>
</comment>
<accession>A0AAD6ZA96</accession>
<gene>
    <name evidence="2" type="ORF">DFH08DRAFT_895888</name>
</gene>
<organism evidence="2 3">
    <name type="scientific">Mycena albidolilacea</name>
    <dbReference type="NCBI Taxonomy" id="1033008"/>
    <lineage>
        <taxon>Eukaryota</taxon>
        <taxon>Fungi</taxon>
        <taxon>Dikarya</taxon>
        <taxon>Basidiomycota</taxon>
        <taxon>Agaricomycotina</taxon>
        <taxon>Agaricomycetes</taxon>
        <taxon>Agaricomycetidae</taxon>
        <taxon>Agaricales</taxon>
        <taxon>Marasmiineae</taxon>
        <taxon>Mycenaceae</taxon>
        <taxon>Mycena</taxon>
    </lineage>
</organism>
<protein>
    <submittedName>
        <fullName evidence="2">Uncharacterized protein</fullName>
    </submittedName>
</protein>